<organism evidence="5 6">
    <name type="scientific">Meiothermus granaticius NBRC 107808</name>
    <dbReference type="NCBI Taxonomy" id="1227551"/>
    <lineage>
        <taxon>Bacteria</taxon>
        <taxon>Thermotogati</taxon>
        <taxon>Deinococcota</taxon>
        <taxon>Deinococci</taxon>
        <taxon>Thermales</taxon>
        <taxon>Thermaceae</taxon>
        <taxon>Meiothermus</taxon>
    </lineage>
</organism>
<dbReference type="PROSITE" id="PS00211">
    <property type="entry name" value="ABC_TRANSPORTER_1"/>
    <property type="match status" value="1"/>
</dbReference>
<dbReference type="GO" id="GO:0022857">
    <property type="term" value="F:transmembrane transporter activity"/>
    <property type="evidence" value="ECO:0007669"/>
    <property type="project" value="TreeGrafter"/>
</dbReference>
<dbReference type="FunFam" id="3.40.50.300:FF:000032">
    <property type="entry name" value="Export ABC transporter ATP-binding protein"/>
    <property type="match status" value="1"/>
</dbReference>
<evidence type="ECO:0000256" key="2">
    <source>
        <dbReference type="ARBA" id="ARBA00022741"/>
    </source>
</evidence>
<evidence type="ECO:0000313" key="6">
    <source>
        <dbReference type="Proteomes" id="UP000266178"/>
    </source>
</evidence>
<dbReference type="Gene3D" id="3.40.50.300">
    <property type="entry name" value="P-loop containing nucleotide triphosphate hydrolases"/>
    <property type="match status" value="1"/>
</dbReference>
<comment type="caution">
    <text evidence="5">The sequence shown here is derived from an EMBL/GenBank/DDBJ whole genome shotgun (WGS) entry which is preliminary data.</text>
</comment>
<keyword evidence="6" id="KW-1185">Reference proteome</keyword>
<dbReference type="RefSeq" id="WP_119357205.1">
    <property type="nucleotide sequence ID" value="NZ_BJXM01000011.1"/>
</dbReference>
<dbReference type="InterPro" id="IPR017911">
    <property type="entry name" value="MacB-like_ATP-bd"/>
</dbReference>
<evidence type="ECO:0000313" key="5">
    <source>
        <dbReference type="EMBL" id="RIH92418.1"/>
    </source>
</evidence>
<dbReference type="Proteomes" id="UP000266178">
    <property type="component" value="Unassembled WGS sequence"/>
</dbReference>
<keyword evidence="1" id="KW-0813">Transport</keyword>
<protein>
    <submittedName>
        <fullName evidence="5">Putative ABC transporter ATP-binding protein</fullName>
    </submittedName>
</protein>
<dbReference type="EMBL" id="QWLB01000020">
    <property type="protein sequence ID" value="RIH92418.1"/>
    <property type="molecule type" value="Genomic_DNA"/>
</dbReference>
<dbReference type="GO" id="GO:0098796">
    <property type="term" value="C:membrane protein complex"/>
    <property type="evidence" value="ECO:0007669"/>
    <property type="project" value="UniProtKB-ARBA"/>
</dbReference>
<evidence type="ECO:0000259" key="4">
    <source>
        <dbReference type="PROSITE" id="PS50893"/>
    </source>
</evidence>
<dbReference type="AlphaFoldDB" id="A0A399F858"/>
<dbReference type="GO" id="GO:0005524">
    <property type="term" value="F:ATP binding"/>
    <property type="evidence" value="ECO:0007669"/>
    <property type="project" value="UniProtKB-KW"/>
</dbReference>
<dbReference type="SMART" id="SM00382">
    <property type="entry name" value="AAA"/>
    <property type="match status" value="1"/>
</dbReference>
<name>A0A399F858_9DEIN</name>
<keyword evidence="3 5" id="KW-0067">ATP-binding</keyword>
<dbReference type="InterPro" id="IPR015854">
    <property type="entry name" value="ABC_transpr_LolD-like"/>
</dbReference>
<proteinExistence type="predicted"/>
<dbReference type="InterPro" id="IPR003593">
    <property type="entry name" value="AAA+_ATPase"/>
</dbReference>
<dbReference type="Pfam" id="PF00005">
    <property type="entry name" value="ABC_tran"/>
    <property type="match status" value="1"/>
</dbReference>
<dbReference type="PANTHER" id="PTHR24220:SF685">
    <property type="entry name" value="ABC TRANSPORTER RELATED"/>
    <property type="match status" value="1"/>
</dbReference>
<dbReference type="PANTHER" id="PTHR24220">
    <property type="entry name" value="IMPORT ATP-BINDING PROTEIN"/>
    <property type="match status" value="1"/>
</dbReference>
<reference evidence="5 6" key="1">
    <citation type="submission" date="2018-08" db="EMBL/GenBank/DDBJ databases">
        <title>Meiothermus granaticius genome AF-68 sequencing project.</title>
        <authorList>
            <person name="Da Costa M.S."/>
            <person name="Albuquerque L."/>
            <person name="Raposo P."/>
            <person name="Froufe H.J.C."/>
            <person name="Barroso C.S."/>
            <person name="Egas C."/>
        </authorList>
    </citation>
    <scope>NUCLEOTIDE SEQUENCE [LARGE SCALE GENOMIC DNA]</scope>
    <source>
        <strain evidence="5 6">AF-68</strain>
    </source>
</reference>
<evidence type="ECO:0000256" key="3">
    <source>
        <dbReference type="ARBA" id="ARBA00022840"/>
    </source>
</evidence>
<dbReference type="PROSITE" id="PS50893">
    <property type="entry name" value="ABC_TRANSPORTER_2"/>
    <property type="match status" value="1"/>
</dbReference>
<dbReference type="InterPro" id="IPR017871">
    <property type="entry name" value="ABC_transporter-like_CS"/>
</dbReference>
<sequence>MLEAIGLHKRFPQGDTAIVAVDHFTYRFGPGLSAIVGPSGSGKTTLLNLLAGFDLPDQGQVRLGETVLSQQSEDARSELRLRYMGFVFQQWNLIPTLTALENVAFPMMLAGKRLKERQARAGELLEAMGMGRRMHHLPHKLSGGEQQRVAIARALSLNPPILFADEPTGNLDSASGAKVIELLRAQAQGGRTVILVTHDLELAQKAERILHLRDGQLIREEIIPSLLPTP</sequence>
<accession>A0A399F858</accession>
<dbReference type="CDD" id="cd03255">
    <property type="entry name" value="ABC_MJ0796_LolCDE_FtsE"/>
    <property type="match status" value="1"/>
</dbReference>
<dbReference type="OrthoDB" id="9772862at2"/>
<gene>
    <name evidence="5" type="ORF">Mgrana_01714</name>
</gene>
<dbReference type="SUPFAM" id="SSF52540">
    <property type="entry name" value="P-loop containing nucleoside triphosphate hydrolases"/>
    <property type="match status" value="1"/>
</dbReference>
<dbReference type="GO" id="GO:0005886">
    <property type="term" value="C:plasma membrane"/>
    <property type="evidence" value="ECO:0007669"/>
    <property type="project" value="TreeGrafter"/>
</dbReference>
<evidence type="ECO:0000256" key="1">
    <source>
        <dbReference type="ARBA" id="ARBA00022448"/>
    </source>
</evidence>
<dbReference type="InterPro" id="IPR027417">
    <property type="entry name" value="P-loop_NTPase"/>
</dbReference>
<dbReference type="InterPro" id="IPR003439">
    <property type="entry name" value="ABC_transporter-like_ATP-bd"/>
</dbReference>
<keyword evidence="2" id="KW-0547">Nucleotide-binding</keyword>
<dbReference type="GO" id="GO:0016887">
    <property type="term" value="F:ATP hydrolysis activity"/>
    <property type="evidence" value="ECO:0007669"/>
    <property type="project" value="InterPro"/>
</dbReference>
<feature type="domain" description="ABC transporter" evidence="4">
    <location>
        <begin position="2"/>
        <end position="230"/>
    </location>
</feature>